<keyword evidence="3" id="KW-1185">Reference proteome</keyword>
<dbReference type="EMBL" id="OU893336">
    <property type="protein sequence ID" value="CAG9792970.1"/>
    <property type="molecule type" value="Genomic_DNA"/>
</dbReference>
<sequence>MEEVSELLKTWELDTLIPEFNKKQITIQALSALTDADIKELIPLTGPRSLFMRCWRSWKAEFSSTVDLSLFESITKEVIVINEPLQEKENLHPNLTLLGESSQCMILEKLLVESLAGDSARNLLSAVIAKAILNENKNSPISGAIYYKWANYIKELFRGERTTTYYIPACTTANGIVLQAKGKLVNQVLKKRRHLQNLGALPMVNRKRSREESPTYTESNPSPRPIPDIFIGEEDNEEDIKDDILWLENSADPWYLVEEKWQRTQKIRAHFLYGSNDASIETYFGKYLALRQPHGYSLIYSQPGAYEPSIKNCESVQEETLQVVEQQATVQIITSVNSDIMNATKRKSMQGLRESTKRVRKSRKLIVPEGNTDGDSNQFEINNSITTKEATTDDNDANLRDGDSNNEVPRE</sequence>
<feature type="region of interest" description="Disordered" evidence="1">
    <location>
        <begin position="206"/>
        <end position="226"/>
    </location>
</feature>
<feature type="region of interest" description="Disordered" evidence="1">
    <location>
        <begin position="385"/>
        <end position="411"/>
    </location>
</feature>
<dbReference type="InterPro" id="IPR013761">
    <property type="entry name" value="SAM/pointed_sf"/>
</dbReference>
<name>A0A9N9R9E5_9NEOP</name>
<gene>
    <name evidence="2" type="ORF">DIATSA_LOCUS10451</name>
</gene>
<protein>
    <submittedName>
        <fullName evidence="2">Uncharacterized protein</fullName>
    </submittedName>
</protein>
<dbReference type="Gene3D" id="1.10.150.50">
    <property type="entry name" value="Transcription Factor, Ets-1"/>
    <property type="match status" value="1"/>
</dbReference>
<feature type="compositionally biased region" description="Basic and acidic residues" evidence="1">
    <location>
        <begin position="397"/>
        <end position="411"/>
    </location>
</feature>
<proteinExistence type="predicted"/>
<dbReference type="Proteomes" id="UP001153714">
    <property type="component" value="Chromosome 5"/>
</dbReference>
<evidence type="ECO:0000313" key="2">
    <source>
        <dbReference type="EMBL" id="CAG9792970.1"/>
    </source>
</evidence>
<dbReference type="AlphaFoldDB" id="A0A9N9R9E5"/>
<reference evidence="2" key="1">
    <citation type="submission" date="2021-12" db="EMBL/GenBank/DDBJ databases">
        <authorList>
            <person name="King R."/>
        </authorList>
    </citation>
    <scope>NUCLEOTIDE SEQUENCE</scope>
</reference>
<reference evidence="2" key="2">
    <citation type="submission" date="2022-10" db="EMBL/GenBank/DDBJ databases">
        <authorList>
            <consortium name="ENA_rothamsted_submissions"/>
            <consortium name="culmorum"/>
            <person name="King R."/>
        </authorList>
    </citation>
    <scope>NUCLEOTIDE SEQUENCE</scope>
</reference>
<evidence type="ECO:0000313" key="3">
    <source>
        <dbReference type="Proteomes" id="UP001153714"/>
    </source>
</evidence>
<organism evidence="2 3">
    <name type="scientific">Diatraea saccharalis</name>
    <name type="common">sugarcane borer</name>
    <dbReference type="NCBI Taxonomy" id="40085"/>
    <lineage>
        <taxon>Eukaryota</taxon>
        <taxon>Metazoa</taxon>
        <taxon>Ecdysozoa</taxon>
        <taxon>Arthropoda</taxon>
        <taxon>Hexapoda</taxon>
        <taxon>Insecta</taxon>
        <taxon>Pterygota</taxon>
        <taxon>Neoptera</taxon>
        <taxon>Endopterygota</taxon>
        <taxon>Lepidoptera</taxon>
        <taxon>Glossata</taxon>
        <taxon>Ditrysia</taxon>
        <taxon>Pyraloidea</taxon>
        <taxon>Crambidae</taxon>
        <taxon>Crambinae</taxon>
        <taxon>Diatraea</taxon>
    </lineage>
</organism>
<dbReference type="OrthoDB" id="3598281at2759"/>
<evidence type="ECO:0000256" key="1">
    <source>
        <dbReference type="SAM" id="MobiDB-lite"/>
    </source>
</evidence>
<accession>A0A9N9R9E5</accession>